<dbReference type="Proteomes" id="UP000290365">
    <property type="component" value="Chromosome"/>
</dbReference>
<dbReference type="InterPro" id="IPR029060">
    <property type="entry name" value="PIN-like_dom_sf"/>
</dbReference>
<dbReference type="PANTHER" id="PTHR34547">
    <property type="entry name" value="YACP-LIKE NYN DOMAIN PROTEIN"/>
    <property type="match status" value="1"/>
</dbReference>
<dbReference type="KEGG" id="kbs:EPA93_22620"/>
<dbReference type="PANTHER" id="PTHR34547:SF1">
    <property type="entry name" value="YACP-LIKE NYN DOMAIN PROTEIN"/>
    <property type="match status" value="1"/>
</dbReference>
<dbReference type="SUPFAM" id="SSF88723">
    <property type="entry name" value="PIN domain-like"/>
    <property type="match status" value="1"/>
</dbReference>
<dbReference type="RefSeq" id="WP_129889685.1">
    <property type="nucleotide sequence ID" value="NZ_CP035758.1"/>
</dbReference>
<dbReference type="EMBL" id="CP035758">
    <property type="protein sequence ID" value="QBD78632.1"/>
    <property type="molecule type" value="Genomic_DNA"/>
</dbReference>
<sequence>MGLDDLSYDILVDGYNVIKNNLMFRTLETRSQANARDLLIKQLKNRFRHTLHRVIVVFDGNGTREQVSHDDHIRIIFSRHGETADNVIVRLAAQARQAGRKVVMYSDDDEVQCKVSEQGGNVHTTGQLTRKLHAPPRDVEIRSQHRQTMRRIYGLDPAYKYEDDLEPVYYPNGKKLKRRKSHRH</sequence>
<evidence type="ECO:0000313" key="2">
    <source>
        <dbReference type="Proteomes" id="UP000290365"/>
    </source>
</evidence>
<dbReference type="AlphaFoldDB" id="A0A4P6JTN0"/>
<dbReference type="InterPro" id="IPR010298">
    <property type="entry name" value="YacP-like"/>
</dbReference>
<gene>
    <name evidence="1" type="ORF">EPA93_22620</name>
</gene>
<organism evidence="1 2">
    <name type="scientific">Ktedonosporobacter rubrisoli</name>
    <dbReference type="NCBI Taxonomy" id="2509675"/>
    <lineage>
        <taxon>Bacteria</taxon>
        <taxon>Bacillati</taxon>
        <taxon>Chloroflexota</taxon>
        <taxon>Ktedonobacteria</taxon>
        <taxon>Ktedonobacterales</taxon>
        <taxon>Ktedonosporobacteraceae</taxon>
        <taxon>Ktedonosporobacter</taxon>
    </lineage>
</organism>
<reference evidence="1 2" key="1">
    <citation type="submission" date="2019-01" db="EMBL/GenBank/DDBJ databases">
        <title>Ktedonosporobacter rubrisoli SCAWS-G2.</title>
        <authorList>
            <person name="Huang Y."/>
            <person name="Yan B."/>
        </authorList>
    </citation>
    <scope>NUCLEOTIDE SEQUENCE [LARGE SCALE GENOMIC DNA]</scope>
    <source>
        <strain evidence="1 2">SCAWS-G2</strain>
    </source>
</reference>
<protein>
    <recommendedName>
        <fullName evidence="3">NYN domain-containing protein</fullName>
    </recommendedName>
</protein>
<dbReference type="Pfam" id="PF05991">
    <property type="entry name" value="NYN_YacP"/>
    <property type="match status" value="1"/>
</dbReference>
<evidence type="ECO:0000313" key="1">
    <source>
        <dbReference type="EMBL" id="QBD78632.1"/>
    </source>
</evidence>
<proteinExistence type="predicted"/>
<accession>A0A4P6JTN0</accession>
<keyword evidence="2" id="KW-1185">Reference proteome</keyword>
<name>A0A4P6JTN0_KTERU</name>
<dbReference type="OrthoDB" id="157152at2"/>
<evidence type="ECO:0008006" key="3">
    <source>
        <dbReference type="Google" id="ProtNLM"/>
    </source>
</evidence>